<comment type="caution">
    <text evidence="4">The sequence shown here is derived from an EMBL/GenBank/DDBJ whole genome shotgun (WGS) entry which is preliminary data.</text>
</comment>
<accession>A0ABR8MQX0</accession>
<proteinExistence type="predicted"/>
<evidence type="ECO:0000313" key="5">
    <source>
        <dbReference type="Proteomes" id="UP000649289"/>
    </source>
</evidence>
<organism evidence="4 5">
    <name type="scientific">Nocardioides hwasunensis</name>
    <dbReference type="NCBI Taxonomy" id="397258"/>
    <lineage>
        <taxon>Bacteria</taxon>
        <taxon>Bacillati</taxon>
        <taxon>Actinomycetota</taxon>
        <taxon>Actinomycetes</taxon>
        <taxon>Propionibacteriales</taxon>
        <taxon>Nocardioidaceae</taxon>
        <taxon>Nocardioides</taxon>
    </lineage>
</organism>
<dbReference type="SUPFAM" id="SSF46689">
    <property type="entry name" value="Homeodomain-like"/>
    <property type="match status" value="1"/>
</dbReference>
<dbReference type="Pfam" id="PF00440">
    <property type="entry name" value="TetR_N"/>
    <property type="match status" value="1"/>
</dbReference>
<keyword evidence="1 2" id="KW-0238">DNA-binding</keyword>
<feature type="DNA-binding region" description="H-T-H motif" evidence="2">
    <location>
        <begin position="22"/>
        <end position="41"/>
    </location>
</feature>
<evidence type="ECO:0000259" key="3">
    <source>
        <dbReference type="PROSITE" id="PS50977"/>
    </source>
</evidence>
<dbReference type="Proteomes" id="UP000649289">
    <property type="component" value="Unassembled WGS sequence"/>
</dbReference>
<dbReference type="Gene3D" id="1.10.357.10">
    <property type="entry name" value="Tetracycline Repressor, domain 2"/>
    <property type="match status" value="1"/>
</dbReference>
<feature type="domain" description="HTH tetR-type" evidence="3">
    <location>
        <begin position="1"/>
        <end position="59"/>
    </location>
</feature>
<sequence length="186" mass="19684">MADRTGVLEAAQRALNTDPAASMTAVAEAAGISRATVHRHFDSREALLVELGTRSLDQWEQRLDDVGVEALAAAPDAVAIRAALETLVLGYVDDSDGFGFALTDHVILASAALERRTQVLADREAVLFAAAQSVGVLRTDLPVRFFGHAIYGLLVAAREAVRVGDVARRDAGRLVLSSLLTGIAQP</sequence>
<dbReference type="InterPro" id="IPR001647">
    <property type="entry name" value="HTH_TetR"/>
</dbReference>
<evidence type="ECO:0000313" key="4">
    <source>
        <dbReference type="EMBL" id="MBD3916489.1"/>
    </source>
</evidence>
<dbReference type="PROSITE" id="PS50977">
    <property type="entry name" value="HTH_TETR_2"/>
    <property type="match status" value="1"/>
</dbReference>
<dbReference type="InterPro" id="IPR009057">
    <property type="entry name" value="Homeodomain-like_sf"/>
</dbReference>
<reference evidence="4 5" key="1">
    <citation type="submission" date="2020-09" db="EMBL/GenBank/DDBJ databases">
        <title>novel species in genus Nocardioides.</title>
        <authorList>
            <person name="Zhang G."/>
        </authorList>
    </citation>
    <scope>NUCLEOTIDE SEQUENCE [LARGE SCALE GENOMIC DNA]</scope>
    <source>
        <strain evidence="4 5">19197</strain>
    </source>
</reference>
<gene>
    <name evidence="4" type="ORF">IEZ25_17875</name>
</gene>
<dbReference type="RefSeq" id="WP_191200792.1">
    <property type="nucleotide sequence ID" value="NZ_BAAAPA010000001.1"/>
</dbReference>
<name>A0ABR8MQX0_9ACTN</name>
<protein>
    <submittedName>
        <fullName evidence="4">TetR/AcrR family transcriptional regulator</fullName>
    </submittedName>
</protein>
<evidence type="ECO:0000256" key="1">
    <source>
        <dbReference type="ARBA" id="ARBA00023125"/>
    </source>
</evidence>
<keyword evidence="5" id="KW-1185">Reference proteome</keyword>
<dbReference type="EMBL" id="JACXYY010000007">
    <property type="protein sequence ID" value="MBD3916489.1"/>
    <property type="molecule type" value="Genomic_DNA"/>
</dbReference>
<evidence type="ECO:0000256" key="2">
    <source>
        <dbReference type="PROSITE-ProRule" id="PRU00335"/>
    </source>
</evidence>